<reference evidence="1" key="1">
    <citation type="submission" date="2020-11" db="EMBL/GenBank/DDBJ databases">
        <authorList>
            <consortium name="DOE Joint Genome Institute"/>
            <person name="Ahrendt S."/>
            <person name="Riley R."/>
            <person name="Andreopoulos W."/>
            <person name="Labutti K."/>
            <person name="Pangilinan J."/>
            <person name="Ruiz-Duenas F.J."/>
            <person name="Barrasa J.M."/>
            <person name="Sanchez-Garcia M."/>
            <person name="Camarero S."/>
            <person name="Miyauchi S."/>
            <person name="Serrano A."/>
            <person name="Linde D."/>
            <person name="Babiker R."/>
            <person name="Drula E."/>
            <person name="Ayuso-Fernandez I."/>
            <person name="Pacheco R."/>
            <person name="Padilla G."/>
            <person name="Ferreira P."/>
            <person name="Barriuso J."/>
            <person name="Kellner H."/>
            <person name="Castanera R."/>
            <person name="Alfaro M."/>
            <person name="Ramirez L."/>
            <person name="Pisabarro A.G."/>
            <person name="Kuo A."/>
            <person name="Tritt A."/>
            <person name="Lipzen A."/>
            <person name="He G."/>
            <person name="Yan M."/>
            <person name="Ng V."/>
            <person name="Cullen D."/>
            <person name="Martin F."/>
            <person name="Rosso M.-N."/>
            <person name="Henrissat B."/>
            <person name="Hibbett D."/>
            <person name="Martinez A.T."/>
            <person name="Grigoriev I.V."/>
        </authorList>
    </citation>
    <scope>NUCLEOTIDE SEQUENCE</scope>
    <source>
        <strain evidence="1">CIRM-BRFM 674</strain>
    </source>
</reference>
<dbReference type="Proteomes" id="UP000807469">
    <property type="component" value="Unassembled WGS sequence"/>
</dbReference>
<dbReference type="EMBL" id="MU155312">
    <property type="protein sequence ID" value="KAF9475970.1"/>
    <property type="molecule type" value="Genomic_DNA"/>
</dbReference>
<evidence type="ECO:0000313" key="1">
    <source>
        <dbReference type="EMBL" id="KAF9475970.1"/>
    </source>
</evidence>
<protein>
    <submittedName>
        <fullName evidence="1">Uncharacterized protein</fullName>
    </submittedName>
</protein>
<proteinExistence type="predicted"/>
<comment type="caution">
    <text evidence="1">The sequence shown here is derived from an EMBL/GenBank/DDBJ whole genome shotgun (WGS) entry which is preliminary data.</text>
</comment>
<organism evidence="1 2">
    <name type="scientific">Pholiota conissans</name>
    <dbReference type="NCBI Taxonomy" id="109636"/>
    <lineage>
        <taxon>Eukaryota</taxon>
        <taxon>Fungi</taxon>
        <taxon>Dikarya</taxon>
        <taxon>Basidiomycota</taxon>
        <taxon>Agaricomycotina</taxon>
        <taxon>Agaricomycetes</taxon>
        <taxon>Agaricomycetidae</taxon>
        <taxon>Agaricales</taxon>
        <taxon>Agaricineae</taxon>
        <taxon>Strophariaceae</taxon>
        <taxon>Pholiota</taxon>
    </lineage>
</organism>
<sequence>MSVRRLHICPYRIHQNWLMEFLGMTEVPGLIDDFSTHALVTNPNQSFALFEDDVFLDFWKHEFISHPDSLSWNLTLPIFADVEPGLQVRLVRILRTPPHQLARTSTLLPMQRIFIKLPSHRGAQTDSTINLDGTGQYPGERRKRNSYALHVDTLSQPHIVAEPTLTDTIPQRNSNCATDAKAVLTAQLLQRI</sequence>
<name>A0A9P5YXV0_9AGAR</name>
<keyword evidence="2" id="KW-1185">Reference proteome</keyword>
<accession>A0A9P5YXV0</accession>
<evidence type="ECO:0000313" key="2">
    <source>
        <dbReference type="Proteomes" id="UP000807469"/>
    </source>
</evidence>
<gene>
    <name evidence="1" type="ORF">BDN70DRAFT_935462</name>
</gene>
<dbReference type="AlphaFoldDB" id="A0A9P5YXV0"/>